<dbReference type="AlphaFoldDB" id="A0AAQ4D6Z2"/>
<gene>
    <name evidence="2" type="ORF">V5799_004136</name>
</gene>
<dbReference type="EMBL" id="JARKHS020034332">
    <property type="protein sequence ID" value="KAK8758232.1"/>
    <property type="molecule type" value="Genomic_DNA"/>
</dbReference>
<accession>A0AAQ4D6Z2</accession>
<keyword evidence="3" id="KW-1185">Reference proteome</keyword>
<reference evidence="2 3" key="1">
    <citation type="journal article" date="2023" name="Arcadia Sci">
        <title>De novo assembly of a long-read Amblyomma americanum tick genome.</title>
        <authorList>
            <person name="Chou S."/>
            <person name="Poskanzer K.E."/>
            <person name="Rollins M."/>
            <person name="Thuy-Boun P.S."/>
        </authorList>
    </citation>
    <scope>NUCLEOTIDE SEQUENCE [LARGE SCALE GENOMIC DNA]</scope>
    <source>
        <strain evidence="2">F_SG_1</strain>
        <tissue evidence="2">Salivary glands</tissue>
    </source>
</reference>
<organism evidence="2 3">
    <name type="scientific">Amblyomma americanum</name>
    <name type="common">Lone star tick</name>
    <dbReference type="NCBI Taxonomy" id="6943"/>
    <lineage>
        <taxon>Eukaryota</taxon>
        <taxon>Metazoa</taxon>
        <taxon>Ecdysozoa</taxon>
        <taxon>Arthropoda</taxon>
        <taxon>Chelicerata</taxon>
        <taxon>Arachnida</taxon>
        <taxon>Acari</taxon>
        <taxon>Parasitiformes</taxon>
        <taxon>Ixodida</taxon>
        <taxon>Ixodoidea</taxon>
        <taxon>Ixodidae</taxon>
        <taxon>Amblyomminae</taxon>
        <taxon>Amblyomma</taxon>
    </lineage>
</organism>
<proteinExistence type="predicted"/>
<comment type="caution">
    <text evidence="2">The sequence shown here is derived from an EMBL/GenBank/DDBJ whole genome shotgun (WGS) entry which is preliminary data.</text>
</comment>
<sequence length="60" mass="6644">MDINARHGGIVFDEMKLSEHFSVNTAGAVQGFVDLGKFTPEDEMTTPADHGMVMLFQPFQ</sequence>
<protein>
    <recommendedName>
        <fullName evidence="1">Transposable element P transposase-like RNase H domain-containing protein</fullName>
    </recommendedName>
</protein>
<name>A0AAQ4D6Z2_AMBAM</name>
<evidence type="ECO:0000313" key="2">
    <source>
        <dbReference type="EMBL" id="KAK8758232.1"/>
    </source>
</evidence>
<dbReference type="Pfam" id="PF21787">
    <property type="entry name" value="TNP-like_RNaseH_N"/>
    <property type="match status" value="1"/>
</dbReference>
<evidence type="ECO:0000313" key="3">
    <source>
        <dbReference type="Proteomes" id="UP001321473"/>
    </source>
</evidence>
<dbReference type="Proteomes" id="UP001321473">
    <property type="component" value="Unassembled WGS sequence"/>
</dbReference>
<feature type="domain" description="Transposable element P transposase-like RNase H" evidence="1">
    <location>
        <begin position="5"/>
        <end position="58"/>
    </location>
</feature>
<evidence type="ECO:0000259" key="1">
    <source>
        <dbReference type="Pfam" id="PF21787"/>
    </source>
</evidence>
<feature type="non-terminal residue" evidence="2">
    <location>
        <position position="60"/>
    </location>
</feature>
<dbReference type="InterPro" id="IPR048365">
    <property type="entry name" value="TNP-like_RNaseH_N"/>
</dbReference>